<proteinExistence type="predicted"/>
<sequence length="39" mass="4538">MPRLCKNRDFIQQTSIWVAFKHPISAHHIHNVLMQIGGL</sequence>
<comment type="caution">
    <text evidence="1">The sequence shown here is derived from an EMBL/GenBank/DDBJ whole genome shotgun (WGS) entry which is preliminary data.</text>
</comment>
<evidence type="ECO:0000313" key="2">
    <source>
        <dbReference type="Proteomes" id="UP000028500"/>
    </source>
</evidence>
<protein>
    <submittedName>
        <fullName evidence="1">Uncharacterized protein</fullName>
    </submittedName>
</protein>
<evidence type="ECO:0000313" key="1">
    <source>
        <dbReference type="EMBL" id="CDH18158.1"/>
    </source>
</evidence>
<keyword evidence="2" id="KW-1185">Reference proteome</keyword>
<reference evidence="1" key="1">
    <citation type="submission" date="2013-07" db="EMBL/GenBank/DDBJ databases">
        <title>Sub-species coevolution in mutualistic symbiosis.</title>
        <authorList>
            <person name="Murfin K."/>
            <person name="Klassen J."/>
            <person name="Lee M."/>
            <person name="Forst S."/>
            <person name="Stock P."/>
            <person name="Goodrich-Blair H."/>
        </authorList>
    </citation>
    <scope>NUCLEOTIDE SEQUENCE [LARGE SCALE GENOMIC DNA]</scope>
    <source>
        <strain evidence="1">Kraussei Quebec</strain>
    </source>
</reference>
<organism evidence="1 2">
    <name type="scientific">Xenorhabdus bovienii str. kraussei Quebec</name>
    <dbReference type="NCBI Taxonomy" id="1398203"/>
    <lineage>
        <taxon>Bacteria</taxon>
        <taxon>Pseudomonadati</taxon>
        <taxon>Pseudomonadota</taxon>
        <taxon>Gammaproteobacteria</taxon>
        <taxon>Enterobacterales</taxon>
        <taxon>Morganellaceae</taxon>
        <taxon>Xenorhabdus</taxon>
    </lineage>
</organism>
<dbReference type="AlphaFoldDB" id="A0A077PB32"/>
<name>A0A077PB32_XENBV</name>
<dbReference type="HOGENOM" id="CLU_3319450_0_0_6"/>
<dbReference type="EMBL" id="CBSY010000005">
    <property type="protein sequence ID" value="CDH18158.1"/>
    <property type="molecule type" value="Genomic_DNA"/>
</dbReference>
<accession>A0A077PB32</accession>
<gene>
    <name evidence="1" type="ORF">XBKQ1_1020001</name>
</gene>
<dbReference type="Proteomes" id="UP000028500">
    <property type="component" value="Unassembled WGS sequence"/>
</dbReference>